<proteinExistence type="predicted"/>
<dbReference type="Proteomes" id="UP000310685">
    <property type="component" value="Unassembled WGS sequence"/>
</dbReference>
<dbReference type="EMBL" id="SPRC01000041">
    <property type="protein sequence ID" value="TIB76803.1"/>
    <property type="molecule type" value="Genomic_DNA"/>
</dbReference>
<dbReference type="SUPFAM" id="SSF48452">
    <property type="entry name" value="TPR-like"/>
    <property type="match status" value="1"/>
</dbReference>
<evidence type="ECO:0000256" key="1">
    <source>
        <dbReference type="PROSITE-ProRule" id="PRU00339"/>
    </source>
</evidence>
<sequence length="420" mass="47480">MSNFDDIYDEAVDIEDKAERLGYDVKVVARFDKALDLYRRALAVKPNNFDCLYNSARLRLEIGSHYKHPNESFLWLQESYNVFSIAANNAEDQLSRFDAIYNSIQALTTIAELHADIGNEAEAIQTYENATFLIKNLVVEQQQLGTVTNDVDLGDGASFSLPPYQIVQNIKLLIDALLKLHDLSDDVGYLTRAQVELNDAININNTVEEQFKEVDSLMLLQAKIHLGEYTSSQPPSVDAAQVLVGEYRSVLELRSQTKDNECVEALCELAEVLVEVAKSGTSSWALLSEAQGLFKQALDLEVSLKTIGSVDPNSIANQIKILLAMSTVSVYRAELVGKSNANYQTLINNSQVYLKRGLEMTQPVHKPHPNWQVEDAKYEAIVRIIDERIKYHNESEESQRHLVDILRRNNVNVDVYRRRQ</sequence>
<keyword evidence="1" id="KW-0802">TPR repeat</keyword>
<evidence type="ECO:0008006" key="4">
    <source>
        <dbReference type="Google" id="ProtNLM"/>
    </source>
</evidence>
<comment type="caution">
    <text evidence="2">The sequence shown here is derived from an EMBL/GenBank/DDBJ whole genome shotgun (WGS) entry which is preliminary data.</text>
</comment>
<gene>
    <name evidence="2" type="ORF">E3Q22_03358</name>
</gene>
<organism evidence="2 3">
    <name type="scientific">Wallemia mellicola</name>
    <dbReference type="NCBI Taxonomy" id="1708541"/>
    <lineage>
        <taxon>Eukaryota</taxon>
        <taxon>Fungi</taxon>
        <taxon>Dikarya</taxon>
        <taxon>Basidiomycota</taxon>
        <taxon>Wallemiomycotina</taxon>
        <taxon>Wallemiomycetes</taxon>
        <taxon>Wallemiales</taxon>
        <taxon>Wallemiaceae</taxon>
        <taxon>Wallemia</taxon>
    </lineage>
</organism>
<dbReference type="InterPro" id="IPR019734">
    <property type="entry name" value="TPR_rpt"/>
</dbReference>
<dbReference type="AlphaFoldDB" id="A0A4T0M2L2"/>
<protein>
    <recommendedName>
        <fullName evidence="4">TPR-like protein</fullName>
    </recommendedName>
</protein>
<dbReference type="InterPro" id="IPR011990">
    <property type="entry name" value="TPR-like_helical_dom_sf"/>
</dbReference>
<accession>A0A4T0M2L2</accession>
<feature type="repeat" description="TPR" evidence="1">
    <location>
        <begin position="15"/>
        <end position="48"/>
    </location>
</feature>
<dbReference type="Gene3D" id="1.25.40.10">
    <property type="entry name" value="Tetratricopeptide repeat domain"/>
    <property type="match status" value="1"/>
</dbReference>
<evidence type="ECO:0000313" key="2">
    <source>
        <dbReference type="EMBL" id="TIB76803.1"/>
    </source>
</evidence>
<reference evidence="2 3" key="1">
    <citation type="submission" date="2019-03" db="EMBL/GenBank/DDBJ databases">
        <title>Sequencing 25 genomes of Wallemia mellicola.</title>
        <authorList>
            <person name="Gostincar C."/>
        </authorList>
    </citation>
    <scope>NUCLEOTIDE SEQUENCE [LARGE SCALE GENOMIC DNA]</scope>
    <source>
        <strain evidence="2 3">EXF-6152</strain>
    </source>
</reference>
<evidence type="ECO:0000313" key="3">
    <source>
        <dbReference type="Proteomes" id="UP000310685"/>
    </source>
</evidence>
<name>A0A4T0M2L2_9BASI</name>
<dbReference type="PROSITE" id="PS50005">
    <property type="entry name" value="TPR"/>
    <property type="match status" value="1"/>
</dbReference>